<proteinExistence type="predicted"/>
<feature type="compositionally biased region" description="Low complexity" evidence="1">
    <location>
        <begin position="236"/>
        <end position="249"/>
    </location>
</feature>
<name>A0A4P9WEA8_9FUNG</name>
<evidence type="ECO:0000256" key="1">
    <source>
        <dbReference type="SAM" id="MobiDB-lite"/>
    </source>
</evidence>
<gene>
    <name evidence="2" type="ORF">BDK51DRAFT_31256</name>
</gene>
<protein>
    <submittedName>
        <fullName evidence="2">Uncharacterized protein</fullName>
    </submittedName>
</protein>
<organism evidence="2 3">
    <name type="scientific">Blyttiomyces helicus</name>
    <dbReference type="NCBI Taxonomy" id="388810"/>
    <lineage>
        <taxon>Eukaryota</taxon>
        <taxon>Fungi</taxon>
        <taxon>Fungi incertae sedis</taxon>
        <taxon>Chytridiomycota</taxon>
        <taxon>Chytridiomycota incertae sedis</taxon>
        <taxon>Chytridiomycetes</taxon>
        <taxon>Chytridiomycetes incertae sedis</taxon>
        <taxon>Blyttiomyces</taxon>
    </lineage>
</organism>
<sequence>MSATPAHRSVRSIKSLLTHLHPDSDEDTSFLTTPTGPLARLHLPPSIRHPTQLSPDLWAWLHSDDFTAQDAVDRGGARARAAIGATWICTADGDHFPVPDHVVRAVEDAGEVGKVPVGGRKLVGMTKSGGVADSAMRVSRVARKPLSMAFSPPLPERPKIRRFYLQLTEIRVKASANVPYIVCKIQIGSQKQSSTILTLSKNIVKGFAVATMSEGFLFDTSFNPLPPHLTAPPPTATSTKTTSQSQSAPTPQPPPPPTPDPTNPLPPSPSLDSMASSCMGGSSSSTTTTRGARSPFSILNTLRRSTTAASGLALSALGDAPSEPVLGEVAFSLPTAPFCKVSGSYGLTINGKKEVARVALRMGLFLDDEFEEAVGVAEAAEPDMPPTEFADYLNFMIMGKGPAIWRKYWCIVRGTDLLVLDSEYHE</sequence>
<accession>A0A4P9WEA8</accession>
<feature type="compositionally biased region" description="Low complexity" evidence="1">
    <location>
        <begin position="270"/>
        <end position="294"/>
    </location>
</feature>
<dbReference type="AlphaFoldDB" id="A0A4P9WEA8"/>
<reference evidence="3" key="1">
    <citation type="journal article" date="2018" name="Nat. Microbiol.">
        <title>Leveraging single-cell genomics to expand the fungal tree of life.</title>
        <authorList>
            <person name="Ahrendt S.R."/>
            <person name="Quandt C.A."/>
            <person name="Ciobanu D."/>
            <person name="Clum A."/>
            <person name="Salamov A."/>
            <person name="Andreopoulos B."/>
            <person name="Cheng J.F."/>
            <person name="Woyke T."/>
            <person name="Pelin A."/>
            <person name="Henrissat B."/>
            <person name="Reynolds N.K."/>
            <person name="Benny G.L."/>
            <person name="Smith M.E."/>
            <person name="James T.Y."/>
            <person name="Grigoriev I.V."/>
        </authorList>
    </citation>
    <scope>NUCLEOTIDE SEQUENCE [LARGE SCALE GENOMIC DNA]</scope>
</reference>
<dbReference type="OrthoDB" id="2119658at2759"/>
<dbReference type="Proteomes" id="UP000269721">
    <property type="component" value="Unassembled WGS sequence"/>
</dbReference>
<keyword evidence="3" id="KW-1185">Reference proteome</keyword>
<feature type="compositionally biased region" description="Pro residues" evidence="1">
    <location>
        <begin position="250"/>
        <end position="269"/>
    </location>
</feature>
<feature type="region of interest" description="Disordered" evidence="1">
    <location>
        <begin position="227"/>
        <end position="297"/>
    </location>
</feature>
<evidence type="ECO:0000313" key="3">
    <source>
        <dbReference type="Proteomes" id="UP000269721"/>
    </source>
</evidence>
<evidence type="ECO:0000313" key="2">
    <source>
        <dbReference type="EMBL" id="RKO89310.1"/>
    </source>
</evidence>
<dbReference type="EMBL" id="KZ996168">
    <property type="protein sequence ID" value="RKO89310.1"/>
    <property type="molecule type" value="Genomic_DNA"/>
</dbReference>
<feature type="non-terminal residue" evidence="2">
    <location>
        <position position="426"/>
    </location>
</feature>